<dbReference type="Proteomes" id="UP000790347">
    <property type="component" value="Unassembled WGS sequence"/>
</dbReference>
<reference evidence="1" key="2">
    <citation type="journal article" date="2022" name="Res Sq">
        <title>Comparative Genomics Reveals Insights into the Divergent Evolution of Astigmatic Mites and Household Pest Adaptations.</title>
        <authorList>
            <person name="Xiong Q."/>
            <person name="Wan A.T.-Y."/>
            <person name="Liu X.-Y."/>
            <person name="Fung C.S.-H."/>
            <person name="Xiao X."/>
            <person name="Malainual N."/>
            <person name="Hou J."/>
            <person name="Wang L."/>
            <person name="Wang M."/>
            <person name="Yang K."/>
            <person name="Cui Y."/>
            <person name="Leung E."/>
            <person name="Nong W."/>
            <person name="Shin S.-K."/>
            <person name="Au S."/>
            <person name="Jeong K.Y."/>
            <person name="Chew F.T."/>
            <person name="Hui J."/>
            <person name="Leung T.F."/>
            <person name="Tungtrongchitr A."/>
            <person name="Zhong N."/>
            <person name="Liu Z."/>
            <person name="Tsui S."/>
        </authorList>
    </citation>
    <scope>NUCLEOTIDE SEQUENCE</scope>
    <source>
        <strain evidence="1">Derf</strain>
        <tissue evidence="1">Whole organism</tissue>
    </source>
</reference>
<proteinExistence type="predicted"/>
<evidence type="ECO:0000313" key="1">
    <source>
        <dbReference type="EMBL" id="KAH9521558.1"/>
    </source>
</evidence>
<sequence>MTIINVNDMYINEQTFLCMYFISVRARSIENFNFFFFSFLAQYIHQLSTAAAAAEEEEEEAAAAVIISFRYT</sequence>
<gene>
    <name evidence="1" type="ORF">DERF_005202</name>
</gene>
<evidence type="ECO:0000313" key="2">
    <source>
        <dbReference type="Proteomes" id="UP000790347"/>
    </source>
</evidence>
<dbReference type="AlphaFoldDB" id="A0A922L6X5"/>
<dbReference type="EMBL" id="ASGP02000002">
    <property type="protein sequence ID" value="KAH9521558.1"/>
    <property type="molecule type" value="Genomic_DNA"/>
</dbReference>
<organism evidence="1 2">
    <name type="scientific">Dermatophagoides farinae</name>
    <name type="common">American house dust mite</name>
    <dbReference type="NCBI Taxonomy" id="6954"/>
    <lineage>
        <taxon>Eukaryota</taxon>
        <taxon>Metazoa</taxon>
        <taxon>Ecdysozoa</taxon>
        <taxon>Arthropoda</taxon>
        <taxon>Chelicerata</taxon>
        <taxon>Arachnida</taxon>
        <taxon>Acari</taxon>
        <taxon>Acariformes</taxon>
        <taxon>Sarcoptiformes</taxon>
        <taxon>Astigmata</taxon>
        <taxon>Psoroptidia</taxon>
        <taxon>Analgoidea</taxon>
        <taxon>Pyroglyphidae</taxon>
        <taxon>Dermatophagoidinae</taxon>
        <taxon>Dermatophagoides</taxon>
    </lineage>
</organism>
<protein>
    <submittedName>
        <fullName evidence="1">Uncharacterized protein</fullName>
    </submittedName>
</protein>
<comment type="caution">
    <text evidence="1">The sequence shown here is derived from an EMBL/GenBank/DDBJ whole genome shotgun (WGS) entry which is preliminary data.</text>
</comment>
<accession>A0A922L6X5</accession>
<name>A0A922L6X5_DERFA</name>
<reference evidence="1" key="1">
    <citation type="submission" date="2013-05" db="EMBL/GenBank/DDBJ databases">
        <authorList>
            <person name="Yim A.K.Y."/>
            <person name="Chan T.F."/>
            <person name="Ji K.M."/>
            <person name="Liu X.Y."/>
            <person name="Zhou J.W."/>
            <person name="Li R.Q."/>
            <person name="Yang K.Y."/>
            <person name="Li J."/>
            <person name="Li M."/>
            <person name="Law P.T.W."/>
            <person name="Wu Y.L."/>
            <person name="Cai Z.L."/>
            <person name="Qin H."/>
            <person name="Bao Y."/>
            <person name="Leung R.K.K."/>
            <person name="Ng P.K.S."/>
            <person name="Zou J."/>
            <person name="Zhong X.J."/>
            <person name="Ran P.X."/>
            <person name="Zhong N.S."/>
            <person name="Liu Z.G."/>
            <person name="Tsui S.K.W."/>
        </authorList>
    </citation>
    <scope>NUCLEOTIDE SEQUENCE</scope>
    <source>
        <strain evidence="1">Derf</strain>
        <tissue evidence="1">Whole organism</tissue>
    </source>
</reference>
<keyword evidence="2" id="KW-1185">Reference proteome</keyword>